<dbReference type="RefSeq" id="WP_377362543.1">
    <property type="nucleotide sequence ID" value="NZ_JBHRYN010000008.1"/>
</dbReference>
<evidence type="ECO:0000313" key="3">
    <source>
        <dbReference type="Proteomes" id="UP001595710"/>
    </source>
</evidence>
<dbReference type="InterPro" id="IPR008979">
    <property type="entry name" value="Galactose-bd-like_sf"/>
</dbReference>
<evidence type="ECO:0000313" key="2">
    <source>
        <dbReference type="EMBL" id="MFC3701286.1"/>
    </source>
</evidence>
<evidence type="ECO:0008006" key="4">
    <source>
        <dbReference type="Google" id="ProtNLM"/>
    </source>
</evidence>
<proteinExistence type="predicted"/>
<feature type="transmembrane region" description="Helical" evidence="1">
    <location>
        <begin position="68"/>
        <end position="86"/>
    </location>
</feature>
<keyword evidence="1" id="KW-1133">Transmembrane helix</keyword>
<name>A0ABV7WQ03_9GAMM</name>
<accession>A0ABV7WQ03</accession>
<keyword evidence="1" id="KW-0812">Transmembrane</keyword>
<gene>
    <name evidence="2" type="ORF">ACFOND_06485</name>
</gene>
<protein>
    <recommendedName>
        <fullName evidence="4">VanZ like protein</fullName>
    </recommendedName>
</protein>
<evidence type="ECO:0000256" key="1">
    <source>
        <dbReference type="SAM" id="Phobius"/>
    </source>
</evidence>
<dbReference type="EMBL" id="JBHRYN010000008">
    <property type="protein sequence ID" value="MFC3701286.1"/>
    <property type="molecule type" value="Genomic_DNA"/>
</dbReference>
<comment type="caution">
    <text evidence="2">The sequence shown here is derived from an EMBL/GenBank/DDBJ whole genome shotgun (WGS) entry which is preliminary data.</text>
</comment>
<reference evidence="3" key="1">
    <citation type="journal article" date="2019" name="Int. J. Syst. Evol. Microbiol.">
        <title>The Global Catalogue of Microorganisms (GCM) 10K type strain sequencing project: providing services to taxonomists for standard genome sequencing and annotation.</title>
        <authorList>
            <consortium name="The Broad Institute Genomics Platform"/>
            <consortium name="The Broad Institute Genome Sequencing Center for Infectious Disease"/>
            <person name="Wu L."/>
            <person name="Ma J."/>
        </authorList>
    </citation>
    <scope>NUCLEOTIDE SEQUENCE [LARGE SCALE GENOMIC DNA]</scope>
    <source>
        <strain evidence="3">CECT 8288</strain>
    </source>
</reference>
<dbReference type="SUPFAM" id="SSF49785">
    <property type="entry name" value="Galactose-binding domain-like"/>
    <property type="match status" value="1"/>
</dbReference>
<organism evidence="2 3">
    <name type="scientific">Reinekea marina</name>
    <dbReference type="NCBI Taxonomy" id="1310421"/>
    <lineage>
        <taxon>Bacteria</taxon>
        <taxon>Pseudomonadati</taxon>
        <taxon>Pseudomonadota</taxon>
        <taxon>Gammaproteobacteria</taxon>
        <taxon>Oceanospirillales</taxon>
        <taxon>Saccharospirillaceae</taxon>
        <taxon>Reinekea</taxon>
    </lineage>
</organism>
<keyword evidence="3" id="KW-1185">Reference proteome</keyword>
<dbReference type="Gene3D" id="2.60.120.430">
    <property type="entry name" value="Galactose-binding lectin"/>
    <property type="match status" value="1"/>
</dbReference>
<sequence>MLKTNKPTLGLLAMVPIASLFFVGGPSAAALPWFRYAWNLGHIGFFFIATWAFCSVAPLWSRDKPWRYLAAIAIASLLIESIQFTIGRNLSLMDIARNITGAALALSITLKDRAPKAMFMAGLVFVLIDFSLFTKVAIQDWHYQHRHPIIENFETSQFLSFWPKHITQQSREVLEGNYAGYVRLTAGKFSGIQVSPVLRDWSAYRAIQVAIFNSQSFERPITIRMHDVLHEQSDQKYADRFNRTVMLQPGWNKLSLALTDVEKTTSGRVMDVSNMHQIGIFYSGLEQDDYLILDDIRLIP</sequence>
<feature type="transmembrane region" description="Helical" evidence="1">
    <location>
        <begin position="117"/>
        <end position="138"/>
    </location>
</feature>
<feature type="transmembrane region" description="Helical" evidence="1">
    <location>
        <begin position="40"/>
        <end position="61"/>
    </location>
</feature>
<keyword evidence="1" id="KW-0472">Membrane</keyword>
<dbReference type="Proteomes" id="UP001595710">
    <property type="component" value="Unassembled WGS sequence"/>
</dbReference>